<keyword evidence="4" id="KW-1185">Reference proteome</keyword>
<reference evidence="3 4" key="2">
    <citation type="submission" date="2012-08" db="EMBL/GenBank/DDBJ databases">
        <authorList>
            <person name="Gan P.H.P."/>
            <person name="Ikeda K."/>
            <person name="Irieda H."/>
            <person name="Narusaka M."/>
            <person name="O'Connell R.J."/>
            <person name="Narusaka Y."/>
            <person name="Takano Y."/>
            <person name="Kubo Y."/>
            <person name="Shirasu K."/>
        </authorList>
    </citation>
    <scope>NUCLEOTIDE SEQUENCE [LARGE SCALE GENOMIC DNA]</scope>
    <source>
        <strain evidence="3 4">Nara gc5</strain>
    </source>
</reference>
<dbReference type="EMBL" id="ANPB02000010">
    <property type="protein sequence ID" value="KAF4475566.1"/>
    <property type="molecule type" value="Genomic_DNA"/>
</dbReference>
<evidence type="ECO:0000256" key="1">
    <source>
        <dbReference type="SAM" id="MobiDB-lite"/>
    </source>
</evidence>
<gene>
    <name evidence="2" type="ORF">CGGC5_1763</name>
    <name evidence="3" type="ORF">CGGC5_v016308</name>
</gene>
<dbReference type="EMBL" id="KB021069">
    <property type="protein sequence ID" value="ELA26192.1"/>
    <property type="molecule type" value="Genomic_DNA"/>
</dbReference>
<dbReference type="AlphaFoldDB" id="L2FIK3"/>
<accession>L2FIK3</accession>
<evidence type="ECO:0000313" key="3">
    <source>
        <dbReference type="EMBL" id="KAF4475566.1"/>
    </source>
</evidence>
<dbReference type="OrthoDB" id="5416097at2759"/>
<dbReference type="Proteomes" id="UP000011096">
    <property type="component" value="Unassembled WGS sequence"/>
</dbReference>
<dbReference type="HOGENOM" id="CLU_052196_0_0_1"/>
<feature type="compositionally biased region" description="Basic and acidic residues" evidence="1">
    <location>
        <begin position="252"/>
        <end position="279"/>
    </location>
</feature>
<protein>
    <submittedName>
        <fullName evidence="2">Uncharacterized protein</fullName>
    </submittedName>
</protein>
<evidence type="ECO:0000313" key="4">
    <source>
        <dbReference type="Proteomes" id="UP000011096"/>
    </source>
</evidence>
<reference evidence="3 4" key="3">
    <citation type="submission" date="2020-04" db="EMBL/GenBank/DDBJ databases">
        <title>Genome sequencing and assembly of multiple isolates from the Colletotrichum gloeosporioides species complex.</title>
        <authorList>
            <person name="Gan P."/>
            <person name="Shirasu K."/>
        </authorList>
    </citation>
    <scope>NUCLEOTIDE SEQUENCE [LARGE SCALE GENOMIC DNA]</scope>
    <source>
        <strain evidence="3 4">Nara gc5</strain>
    </source>
</reference>
<reference evidence="2" key="1">
    <citation type="submission" date="2012-08" db="EMBL/GenBank/DDBJ databases">
        <title>Genome analysis of Colletotrichum orbiculare and Colletotrichum fructicola.</title>
        <authorList>
            <person name="Gan P.H.P."/>
            <person name="Ikeda K."/>
            <person name="Irieda H."/>
            <person name="Narusaka M."/>
            <person name="O'Connell R.J."/>
            <person name="Narusaka Y."/>
            <person name="Takano Y."/>
            <person name="Kubo Y."/>
            <person name="Shirasu K."/>
        </authorList>
    </citation>
    <scope>NUCLEOTIDE SEQUENCE</scope>
    <source>
        <strain evidence="2">Nara gc5</strain>
    </source>
</reference>
<organism evidence="2">
    <name type="scientific">Colletotrichum fructicola (strain Nara gc5)</name>
    <name type="common">Anthracnose fungus</name>
    <name type="synonym">Colletotrichum gloeosporioides (strain Nara gc5)</name>
    <dbReference type="NCBI Taxonomy" id="1213859"/>
    <lineage>
        <taxon>Eukaryota</taxon>
        <taxon>Fungi</taxon>
        <taxon>Dikarya</taxon>
        <taxon>Ascomycota</taxon>
        <taxon>Pezizomycotina</taxon>
        <taxon>Sordariomycetes</taxon>
        <taxon>Hypocreomycetidae</taxon>
        <taxon>Glomerellales</taxon>
        <taxon>Glomerellaceae</taxon>
        <taxon>Colletotrichum</taxon>
        <taxon>Colletotrichum gloeosporioides species complex</taxon>
    </lineage>
</organism>
<feature type="region of interest" description="Disordered" evidence="1">
    <location>
        <begin position="240"/>
        <end position="279"/>
    </location>
</feature>
<name>L2FIK3_COLFN</name>
<sequence length="431" mass="49824">MDGHIDYLDDGKITLEQRREVMRTFDHTLHHDKDLERMLFWAHNKKTVTSANCWAVLLTMNWNELVAFQCSMRTRAAKEKEGRLSAFLMAVRNVGEVIWWMSQTDRSTRELDLVRNNPQREATLSRDGFRCVLTYQSSYEYCHVFPFSPLSRRSEIQANVVEPLGAILSIDLKHKLMEILNRKASEGEKTAPGDFDLLDSPANKITLSSSLRKMWNNRVFGLEPVRQRHECVTIQEPVAEEKPGTGPSTVKRAAEAAKDESPHKKVTAKGDRRGKEAKFSSKKKLMHGIELRFHWLQKTKMGGFDDSPPTMDADPRQMWKCWDHENELDVAVPLKNGHTFTIWSEDPQKVPNWELMTFQWLLFRLHRLSGAANVNLYAPREEQEKDKTLVAKFIQARREATEMVAERLGVDPDKLWSDPRGPYYCIPADDN</sequence>
<dbReference type="InParanoid" id="L2FIK3"/>
<evidence type="ECO:0000313" key="2">
    <source>
        <dbReference type="EMBL" id="ELA26192.1"/>
    </source>
</evidence>
<proteinExistence type="predicted"/>